<gene>
    <name evidence="8" type="ORF">APY09_08625</name>
</gene>
<evidence type="ECO:0000256" key="3">
    <source>
        <dbReference type="ARBA" id="ARBA00022475"/>
    </source>
</evidence>
<dbReference type="PANTHER" id="PTHR34184">
    <property type="entry name" value="UPF0718 PROTEIN YCGR"/>
    <property type="match status" value="1"/>
</dbReference>
<evidence type="ECO:0000256" key="4">
    <source>
        <dbReference type="ARBA" id="ARBA00022692"/>
    </source>
</evidence>
<feature type="transmembrane region" description="Helical" evidence="7">
    <location>
        <begin position="239"/>
        <end position="260"/>
    </location>
</feature>
<dbReference type="Proteomes" id="UP000054686">
    <property type="component" value="Unassembled WGS sequence"/>
</dbReference>
<feature type="transmembrane region" description="Helical" evidence="7">
    <location>
        <begin position="12"/>
        <end position="33"/>
    </location>
</feature>
<keyword evidence="6 7" id="KW-0472">Membrane</keyword>
<accession>A0A0V8RRL2</accession>
<name>A0A0V8RRL2_9ACTO</name>
<protein>
    <submittedName>
        <fullName evidence="8">Permease</fullName>
    </submittedName>
</protein>
<dbReference type="PANTHER" id="PTHR34184:SF4">
    <property type="entry name" value="UPF0718 PROTEIN YCGR"/>
    <property type="match status" value="1"/>
</dbReference>
<dbReference type="OrthoDB" id="9810876at2"/>
<dbReference type="Pfam" id="PF03773">
    <property type="entry name" value="ArsP_1"/>
    <property type="match status" value="1"/>
</dbReference>
<sequence length="333" mass="33901">METKRPARPWGALIGALVLVALVAVWAMQGTLAGSGLPVGRAATIAVGMTLQAIPFLLLGVFVAELIEAFVSPALIARVFPTNPVASVLTALVAAFLLPVCDCSAVPIFRSLLRKGVPLSAATTLMLASPAINPLVIASTYYAFGSWAIVGARIGLSITVALSVGLSMLASPPSALREEAHVHDGDSCGCDGGCETPDRSFSGVLGATGHSFGRILPYLLGGVAASTAAQVFWPVSSLLAGLPAPSALALMMAAGFALSLCSSSDAVIARSLASLAPQGALMGFMVYGPMMDVKNVALLSSQFRGAFVLRLFATVTCIAAAVIGGAWWMGVLA</sequence>
<evidence type="ECO:0000256" key="1">
    <source>
        <dbReference type="ARBA" id="ARBA00004651"/>
    </source>
</evidence>
<comment type="similarity">
    <text evidence="2">Belongs to the UPF0718 family.</text>
</comment>
<comment type="subcellular location">
    <subcellularLocation>
        <location evidence="1">Cell membrane</location>
        <topology evidence="1">Multi-pass membrane protein</topology>
    </subcellularLocation>
</comment>
<evidence type="ECO:0000256" key="6">
    <source>
        <dbReference type="ARBA" id="ARBA00023136"/>
    </source>
</evidence>
<evidence type="ECO:0000313" key="8">
    <source>
        <dbReference type="EMBL" id="KSW10554.1"/>
    </source>
</evidence>
<feature type="transmembrane region" description="Helical" evidence="7">
    <location>
        <begin position="150"/>
        <end position="170"/>
    </location>
</feature>
<feature type="transmembrane region" description="Helical" evidence="7">
    <location>
        <begin position="121"/>
        <end position="144"/>
    </location>
</feature>
<dbReference type="GO" id="GO:0005886">
    <property type="term" value="C:plasma membrane"/>
    <property type="evidence" value="ECO:0007669"/>
    <property type="project" value="UniProtKB-SubCell"/>
</dbReference>
<evidence type="ECO:0000313" key="9">
    <source>
        <dbReference type="Proteomes" id="UP000054686"/>
    </source>
</evidence>
<dbReference type="AlphaFoldDB" id="A0A0V8RRL2"/>
<proteinExistence type="inferred from homology"/>
<feature type="transmembrane region" description="Helical" evidence="7">
    <location>
        <begin position="267"/>
        <end position="287"/>
    </location>
</feature>
<dbReference type="EMBL" id="LLVT01000003">
    <property type="protein sequence ID" value="KSW10554.1"/>
    <property type="molecule type" value="Genomic_DNA"/>
</dbReference>
<reference evidence="8 9" key="1">
    <citation type="submission" date="2015-10" db="EMBL/GenBank/DDBJ databases">
        <title>Draft Genome of Actinomyces odontolyticus subsp. actinosynbacter strain XH001.</title>
        <authorList>
            <person name="Mclean J.S."/>
            <person name="He X."/>
        </authorList>
    </citation>
    <scope>NUCLEOTIDE SEQUENCE [LARGE SCALE GENOMIC DNA]</scope>
    <source>
        <strain evidence="8 9">XH001</strain>
    </source>
</reference>
<organism evidence="8 9">
    <name type="scientific">Schaalia odontolytica</name>
    <dbReference type="NCBI Taxonomy" id="1660"/>
    <lineage>
        <taxon>Bacteria</taxon>
        <taxon>Bacillati</taxon>
        <taxon>Actinomycetota</taxon>
        <taxon>Actinomycetes</taxon>
        <taxon>Actinomycetales</taxon>
        <taxon>Actinomycetaceae</taxon>
        <taxon>Schaalia</taxon>
    </lineage>
</organism>
<evidence type="ECO:0000256" key="2">
    <source>
        <dbReference type="ARBA" id="ARBA00006386"/>
    </source>
</evidence>
<keyword evidence="5 7" id="KW-1133">Transmembrane helix</keyword>
<feature type="transmembrane region" description="Helical" evidence="7">
    <location>
        <begin position="307"/>
        <end position="329"/>
    </location>
</feature>
<keyword evidence="4 7" id="KW-0812">Transmembrane</keyword>
<evidence type="ECO:0000256" key="5">
    <source>
        <dbReference type="ARBA" id="ARBA00022989"/>
    </source>
</evidence>
<evidence type="ECO:0000256" key="7">
    <source>
        <dbReference type="SAM" id="Phobius"/>
    </source>
</evidence>
<comment type="caution">
    <text evidence="8">The sequence shown here is derived from an EMBL/GenBank/DDBJ whole genome shotgun (WGS) entry which is preliminary data.</text>
</comment>
<dbReference type="InterPro" id="IPR052923">
    <property type="entry name" value="UPF0718"/>
</dbReference>
<dbReference type="InterPro" id="IPR005524">
    <property type="entry name" value="DUF318"/>
</dbReference>
<dbReference type="RefSeq" id="WP_060567419.1">
    <property type="nucleotide sequence ID" value="NZ_CP040006.1"/>
</dbReference>
<feature type="transmembrane region" description="Helical" evidence="7">
    <location>
        <begin position="45"/>
        <end position="67"/>
    </location>
</feature>
<feature type="transmembrane region" description="Helical" evidence="7">
    <location>
        <begin position="87"/>
        <end position="109"/>
    </location>
</feature>
<keyword evidence="3" id="KW-1003">Cell membrane</keyword>